<evidence type="ECO:0008006" key="4">
    <source>
        <dbReference type="Google" id="ProtNLM"/>
    </source>
</evidence>
<feature type="region of interest" description="Disordered" evidence="1">
    <location>
        <begin position="143"/>
        <end position="171"/>
    </location>
</feature>
<dbReference type="Proteomes" id="UP000320672">
    <property type="component" value="Chromosome"/>
</dbReference>
<keyword evidence="3" id="KW-1185">Reference proteome</keyword>
<dbReference type="EMBL" id="CP036262">
    <property type="protein sequence ID" value="QDS94341.1"/>
    <property type="molecule type" value="Genomic_DNA"/>
</dbReference>
<dbReference type="AlphaFoldDB" id="A0A517MHI7"/>
<name>A0A517MHI7_9BACT</name>
<dbReference type="KEGG" id="rml:FF011L_31200"/>
<evidence type="ECO:0000313" key="3">
    <source>
        <dbReference type="Proteomes" id="UP000320672"/>
    </source>
</evidence>
<dbReference type="PROSITE" id="PS51257">
    <property type="entry name" value="PROKAR_LIPOPROTEIN"/>
    <property type="match status" value="1"/>
</dbReference>
<evidence type="ECO:0000313" key="2">
    <source>
        <dbReference type="EMBL" id="QDS94341.1"/>
    </source>
</evidence>
<accession>A0A517MHI7</accession>
<evidence type="ECO:0000256" key="1">
    <source>
        <dbReference type="SAM" id="MobiDB-lite"/>
    </source>
</evidence>
<reference evidence="2 3" key="1">
    <citation type="submission" date="2019-02" db="EMBL/GenBank/DDBJ databases">
        <title>Deep-cultivation of Planctomycetes and their phenomic and genomic characterization uncovers novel biology.</title>
        <authorList>
            <person name="Wiegand S."/>
            <person name="Jogler M."/>
            <person name="Boedeker C."/>
            <person name="Pinto D."/>
            <person name="Vollmers J."/>
            <person name="Rivas-Marin E."/>
            <person name="Kohn T."/>
            <person name="Peeters S.H."/>
            <person name="Heuer A."/>
            <person name="Rast P."/>
            <person name="Oberbeckmann S."/>
            <person name="Bunk B."/>
            <person name="Jeske O."/>
            <person name="Meyerdierks A."/>
            <person name="Storesund J.E."/>
            <person name="Kallscheuer N."/>
            <person name="Luecker S."/>
            <person name="Lage O.M."/>
            <person name="Pohl T."/>
            <person name="Merkel B.J."/>
            <person name="Hornburger P."/>
            <person name="Mueller R.-W."/>
            <person name="Bruemmer F."/>
            <person name="Labrenz M."/>
            <person name="Spormann A.M."/>
            <person name="Op den Camp H."/>
            <person name="Overmann J."/>
            <person name="Amann R."/>
            <person name="Jetten M.S.M."/>
            <person name="Mascher T."/>
            <person name="Medema M.H."/>
            <person name="Devos D.P."/>
            <person name="Kaster A.-K."/>
            <person name="Ovreas L."/>
            <person name="Rohde M."/>
            <person name="Galperin M.Y."/>
            <person name="Jogler C."/>
        </authorList>
    </citation>
    <scope>NUCLEOTIDE SEQUENCE [LARGE SCALE GENOMIC DNA]</scope>
    <source>
        <strain evidence="2 3">FF011L</strain>
    </source>
</reference>
<sequence>MVIPRSIAVLLVLIPVMTGCGSLLKSRYAMDDPVYAEKYQDGAEKGDLAGKLKQSVDARHVSGLGGPFVSGGAQFRGKGESALAGAEVGYESYGSSWHSSRISLSGFVGHEDWFAGLDTGVRLQLPARVTPFVGVGTFNGLSTTREDATDDGVDNDDDGRTDERGETKTEPDAWLSSVYPEVGLHFWPTGKSRLTFYSRYLVTTEGRDSDDWLTGFQYSVFSR</sequence>
<protein>
    <recommendedName>
        <fullName evidence="4">Outer membrane protein beta-barrel domain-containing protein</fullName>
    </recommendedName>
</protein>
<proteinExistence type="predicted"/>
<gene>
    <name evidence="2" type="ORF">FF011L_31200</name>
</gene>
<feature type="compositionally biased region" description="Basic and acidic residues" evidence="1">
    <location>
        <begin position="161"/>
        <end position="171"/>
    </location>
</feature>
<organism evidence="2 3">
    <name type="scientific">Roseimaritima multifibrata</name>
    <dbReference type="NCBI Taxonomy" id="1930274"/>
    <lineage>
        <taxon>Bacteria</taxon>
        <taxon>Pseudomonadati</taxon>
        <taxon>Planctomycetota</taxon>
        <taxon>Planctomycetia</taxon>
        <taxon>Pirellulales</taxon>
        <taxon>Pirellulaceae</taxon>
        <taxon>Roseimaritima</taxon>
    </lineage>
</organism>
<feature type="compositionally biased region" description="Acidic residues" evidence="1">
    <location>
        <begin position="148"/>
        <end position="160"/>
    </location>
</feature>